<dbReference type="PANTHER" id="PTHR21461:SF69">
    <property type="entry name" value="GLYCOSYLTRANSFERASE FAMILY 92 PROTEIN"/>
    <property type="match status" value="1"/>
</dbReference>
<evidence type="ECO:0000256" key="9">
    <source>
        <dbReference type="SAM" id="MobiDB-lite"/>
    </source>
</evidence>
<dbReference type="GO" id="GO:0016757">
    <property type="term" value="F:glycosyltransferase activity"/>
    <property type="evidence" value="ECO:0000318"/>
    <property type="project" value="GO_Central"/>
</dbReference>
<dbReference type="HOGENOM" id="CLU_574026_0_0_1"/>
<dbReference type="GO" id="GO:0005737">
    <property type="term" value="C:cytoplasm"/>
    <property type="evidence" value="ECO:0000318"/>
    <property type="project" value="GO_Central"/>
</dbReference>
<dbReference type="PANTHER" id="PTHR21461">
    <property type="entry name" value="GLYCOSYLTRANSFERASE FAMILY 92 PROTEIN"/>
    <property type="match status" value="1"/>
</dbReference>
<dbReference type="InterPro" id="IPR008166">
    <property type="entry name" value="Glyco_transf_92"/>
</dbReference>
<dbReference type="AlphaFoldDB" id="A7SGP7"/>
<evidence type="ECO:0000256" key="6">
    <source>
        <dbReference type="ARBA" id="ARBA00022989"/>
    </source>
</evidence>
<dbReference type="OrthoDB" id="2526284at2759"/>
<dbReference type="KEGG" id="nve:5508613"/>
<evidence type="ECO:0000256" key="3">
    <source>
        <dbReference type="ARBA" id="ARBA00022676"/>
    </source>
</evidence>
<feature type="compositionally biased region" description="Basic residues" evidence="9">
    <location>
        <begin position="41"/>
        <end position="55"/>
    </location>
</feature>
<dbReference type="EMBL" id="DS469654">
    <property type="protein sequence ID" value="EDO37128.1"/>
    <property type="molecule type" value="Genomic_DNA"/>
</dbReference>
<comment type="subcellular location">
    <subcellularLocation>
        <location evidence="1">Membrane</location>
        <topology evidence="1">Single-pass membrane protein</topology>
    </subcellularLocation>
</comment>
<evidence type="ECO:0000256" key="8">
    <source>
        <dbReference type="RuleBase" id="RU366017"/>
    </source>
</evidence>
<gene>
    <name evidence="10" type="ORF">NEMVEDRAFT_v1g245168</name>
</gene>
<evidence type="ECO:0000256" key="1">
    <source>
        <dbReference type="ARBA" id="ARBA00004167"/>
    </source>
</evidence>
<evidence type="ECO:0000256" key="7">
    <source>
        <dbReference type="ARBA" id="ARBA00023136"/>
    </source>
</evidence>
<dbReference type="OMA" id="IPIRYRI"/>
<dbReference type="PhylomeDB" id="A7SGP7"/>
<protein>
    <recommendedName>
        <fullName evidence="8">Glycosyltransferase family 92 protein</fullName>
        <ecNumber evidence="8">2.4.1.-</ecNumber>
    </recommendedName>
</protein>
<proteinExistence type="inferred from homology"/>
<organism evidence="10 11">
    <name type="scientific">Nematostella vectensis</name>
    <name type="common">Starlet sea anemone</name>
    <dbReference type="NCBI Taxonomy" id="45351"/>
    <lineage>
        <taxon>Eukaryota</taxon>
        <taxon>Metazoa</taxon>
        <taxon>Cnidaria</taxon>
        <taxon>Anthozoa</taxon>
        <taxon>Hexacorallia</taxon>
        <taxon>Actiniaria</taxon>
        <taxon>Edwardsiidae</taxon>
        <taxon>Nematostella</taxon>
    </lineage>
</organism>
<keyword evidence="3 8" id="KW-0328">Glycosyltransferase</keyword>
<evidence type="ECO:0000256" key="4">
    <source>
        <dbReference type="ARBA" id="ARBA00022679"/>
    </source>
</evidence>
<name>A7SGP7_NEMVE</name>
<evidence type="ECO:0000313" key="11">
    <source>
        <dbReference type="Proteomes" id="UP000001593"/>
    </source>
</evidence>
<keyword evidence="5" id="KW-0812">Transmembrane</keyword>
<keyword evidence="6" id="KW-1133">Transmembrane helix</keyword>
<keyword evidence="11" id="KW-1185">Reference proteome</keyword>
<keyword evidence="4 8" id="KW-0808">Transferase</keyword>
<reference evidence="10 11" key="1">
    <citation type="journal article" date="2007" name="Science">
        <title>Sea anemone genome reveals ancestral eumetazoan gene repertoire and genomic organization.</title>
        <authorList>
            <person name="Putnam N.H."/>
            <person name="Srivastava M."/>
            <person name="Hellsten U."/>
            <person name="Dirks B."/>
            <person name="Chapman J."/>
            <person name="Salamov A."/>
            <person name="Terry A."/>
            <person name="Shapiro H."/>
            <person name="Lindquist E."/>
            <person name="Kapitonov V.V."/>
            <person name="Jurka J."/>
            <person name="Genikhovich G."/>
            <person name="Grigoriev I.V."/>
            <person name="Lucas S.M."/>
            <person name="Steele R.E."/>
            <person name="Finnerty J.R."/>
            <person name="Technau U."/>
            <person name="Martindale M.Q."/>
            <person name="Rokhsar D.S."/>
        </authorList>
    </citation>
    <scope>NUCLEOTIDE SEQUENCE [LARGE SCALE GENOMIC DNA]</scope>
    <source>
        <strain evidence="11">CH2 X CH6</strain>
    </source>
</reference>
<keyword evidence="7" id="KW-0472">Membrane</keyword>
<feature type="region of interest" description="Disordered" evidence="9">
    <location>
        <begin position="36"/>
        <end position="63"/>
    </location>
</feature>
<comment type="similarity">
    <text evidence="2 8">Belongs to the glycosyltransferase 92 family.</text>
</comment>
<evidence type="ECO:0000313" key="10">
    <source>
        <dbReference type="EMBL" id="EDO37128.1"/>
    </source>
</evidence>
<dbReference type="Proteomes" id="UP000001593">
    <property type="component" value="Unassembled WGS sequence"/>
</dbReference>
<dbReference type="GO" id="GO:0016020">
    <property type="term" value="C:membrane"/>
    <property type="evidence" value="ECO:0007669"/>
    <property type="project" value="UniProtKB-SubCell"/>
</dbReference>
<dbReference type="Pfam" id="PF01697">
    <property type="entry name" value="Glyco_transf_92"/>
    <property type="match status" value="1"/>
</dbReference>
<evidence type="ECO:0000256" key="5">
    <source>
        <dbReference type="ARBA" id="ARBA00022692"/>
    </source>
</evidence>
<dbReference type="EC" id="2.4.1.-" evidence="8"/>
<dbReference type="InParanoid" id="A7SGP7"/>
<dbReference type="eggNOG" id="KOG4735">
    <property type="taxonomic scope" value="Eukaryota"/>
</dbReference>
<dbReference type="CAZy" id="GT92">
    <property type="family name" value="Glycosyltransferase Family 92"/>
</dbReference>
<accession>A7SGP7</accession>
<sequence length="476" mass="54853">MRCYIYKLRLSVCLFVVLFTALLFITYLNHSELESAEKSSGKRKTRHRKRTRSRKQHESHFQKARLQERELVLRSTAPPTLRREVQAHRLGQIRGKNTDQGITGKFTEIAKDTHIYSAFYDDAKSNPFIRLIILSGKHYQPGLSCQFCEPLSASCSFADSKAEYYTTNENHGRVFGGFIASCLVPDGFNAVPLFVDITADVKGEKSKARVPVVSNAHLYYPIKYAICVPPLRSEKLTAKRLIEFVELTKLLGANHFTFYDFKTDPEVNNVLRYYQETQVANVLPWNLPSNLVSRPNDIWYFGQVLAILDCLYRYKNRAKFVAFNDVDEFIVPLRNSSIVEILNAFHRPYHCGHCFQSVVFSSNARFPRQKSELVSQRFFHRTQETIPLLSKCIVDPLRVFEMGIHHISKATGLRYSVNSVHESDAVIFHYRTCTTSFGIRHQCMNLVHDGTMAKYGKRLQKMFRKVVNDLKLLAPT</sequence>
<evidence type="ECO:0000256" key="2">
    <source>
        <dbReference type="ARBA" id="ARBA00007647"/>
    </source>
</evidence>